<protein>
    <recommendedName>
        <fullName evidence="10">Alpha-1,3-glucosyltransferase</fullName>
        <ecNumber evidence="10">2.4.1.-</ecNumber>
    </recommendedName>
</protein>
<evidence type="ECO:0000256" key="5">
    <source>
        <dbReference type="ARBA" id="ARBA00022679"/>
    </source>
</evidence>
<reference evidence="11" key="1">
    <citation type="submission" date="2019-08" db="EMBL/GenBank/DDBJ databases">
        <title>The improved chromosome-level genome for the pearl oyster Pinctada fucata martensii using PacBio sequencing and Hi-C.</title>
        <authorList>
            <person name="Zheng Z."/>
        </authorList>
    </citation>
    <scope>NUCLEOTIDE SEQUENCE</scope>
    <source>
        <strain evidence="11">ZZ-2019</strain>
        <tissue evidence="11">Adductor muscle</tissue>
    </source>
</reference>
<dbReference type="AlphaFoldDB" id="A0AA89C7H5"/>
<dbReference type="Proteomes" id="UP001186944">
    <property type="component" value="Unassembled WGS sequence"/>
</dbReference>
<name>A0AA89C7H5_PINIB</name>
<evidence type="ECO:0000256" key="10">
    <source>
        <dbReference type="RuleBase" id="RU363110"/>
    </source>
</evidence>
<dbReference type="InterPro" id="IPR004856">
    <property type="entry name" value="Glyco_trans_ALG6/ALG8"/>
</dbReference>
<evidence type="ECO:0000256" key="8">
    <source>
        <dbReference type="ARBA" id="ARBA00022989"/>
    </source>
</evidence>
<feature type="transmembrane region" description="Helical" evidence="10">
    <location>
        <begin position="306"/>
        <end position="326"/>
    </location>
</feature>
<keyword evidence="4 10" id="KW-0328">Glycosyltransferase</keyword>
<keyword evidence="9 10" id="KW-0472">Membrane</keyword>
<evidence type="ECO:0000313" key="11">
    <source>
        <dbReference type="EMBL" id="KAK3104024.1"/>
    </source>
</evidence>
<keyword evidence="6 10" id="KW-0812">Transmembrane</keyword>
<dbReference type="GO" id="GO:0005789">
    <property type="term" value="C:endoplasmic reticulum membrane"/>
    <property type="evidence" value="ECO:0007669"/>
    <property type="project" value="UniProtKB-SubCell"/>
</dbReference>
<keyword evidence="12" id="KW-1185">Reference proteome</keyword>
<comment type="caution">
    <text evidence="11">The sequence shown here is derived from an EMBL/GenBank/DDBJ whole genome shotgun (WGS) entry which is preliminary data.</text>
</comment>
<feature type="transmembrane region" description="Helical" evidence="10">
    <location>
        <begin position="399"/>
        <end position="417"/>
    </location>
</feature>
<feature type="transmembrane region" description="Helical" evidence="10">
    <location>
        <begin position="373"/>
        <end position="393"/>
    </location>
</feature>
<dbReference type="Pfam" id="PF03155">
    <property type="entry name" value="Alg6_Alg8"/>
    <property type="match status" value="1"/>
</dbReference>
<evidence type="ECO:0000256" key="6">
    <source>
        <dbReference type="ARBA" id="ARBA00022692"/>
    </source>
</evidence>
<accession>A0AA89C7H5</accession>
<proteinExistence type="inferred from homology"/>
<evidence type="ECO:0000256" key="7">
    <source>
        <dbReference type="ARBA" id="ARBA00022824"/>
    </source>
</evidence>
<dbReference type="EMBL" id="VSWD01000005">
    <property type="protein sequence ID" value="KAK3104024.1"/>
    <property type="molecule type" value="Genomic_DNA"/>
</dbReference>
<keyword evidence="5 10" id="KW-0808">Transferase</keyword>
<comment type="pathway">
    <text evidence="2 10">Protein modification; protein glycosylation.</text>
</comment>
<feature type="transmembrane region" description="Helical" evidence="10">
    <location>
        <begin position="164"/>
        <end position="188"/>
    </location>
</feature>
<sequence length="500" mass="57666">KSTDFEVHRNWLAITHSLPLSEWYFEKTSEWTLDYPPFFAWFEFFLSNIAAYFDKKMLVLSNLNYSSDATVLFQRLSVIVTDLVFIYAVKEFCGRKKSEVRLSKKLPSEDAIFTSPRLVLAIILMCNAGLLIVDHILFYNGFLFGILLLSITRMYQERYLSGAFWFAVLLNLKHIYLYIAPAYIVYLLRCYCFQHTPDNRLNWRTFSILNLIKLGMLVITVFAASFGPFIYMNQLPQVLSRLFPFKRGLCHAYWAPNFWALYNLADKVLTLTGSKFKFVSVKSSAIMTGGLVQEYQHVVLPSVPPIVTLIATVTSIMPAMLQIWLYPRGPQSFVRGIVLCAFGSFMFGWHVHEKAILLVIIPLSLLIADSKRDAGLFAFFSTVGHYSLFPLLFTQAETMTKTCLVVLFFMYVLFSFAHIYQQPLHISFLSTIEALYIWGIVPLELYNSIFHSVLGHGDKFPFLPLMLTSVYCAVGVTYSWLKFYWITFTQSDTDKEKKVQ</sequence>
<feature type="transmembrane region" description="Helical" evidence="10">
    <location>
        <begin position="461"/>
        <end position="481"/>
    </location>
</feature>
<dbReference type="EC" id="2.4.1.-" evidence="10"/>
<evidence type="ECO:0000256" key="4">
    <source>
        <dbReference type="ARBA" id="ARBA00022676"/>
    </source>
</evidence>
<dbReference type="PANTHER" id="PTHR12413:SF2">
    <property type="entry name" value="DOLICHYL PYROPHOSPHATE GLC1MAN9GLCNAC2 ALPHA-1,3-GLUCOSYLTRANSFERASE-RELATED"/>
    <property type="match status" value="1"/>
</dbReference>
<comment type="subcellular location">
    <subcellularLocation>
        <location evidence="1 10">Endoplasmic reticulum membrane</location>
        <topology evidence="1 10">Multi-pass membrane protein</topology>
    </subcellularLocation>
</comment>
<dbReference type="GO" id="GO:0006487">
    <property type="term" value="P:protein N-linked glycosylation"/>
    <property type="evidence" value="ECO:0007669"/>
    <property type="project" value="TreeGrafter"/>
</dbReference>
<evidence type="ECO:0000256" key="3">
    <source>
        <dbReference type="ARBA" id="ARBA00008715"/>
    </source>
</evidence>
<dbReference type="GO" id="GO:0042283">
    <property type="term" value="F:dolichyl pyrophosphate Glc1Man9GlcNAc2 alpha-1,3-glucosyltransferase activity"/>
    <property type="evidence" value="ECO:0007669"/>
    <property type="project" value="TreeGrafter"/>
</dbReference>
<organism evidence="11 12">
    <name type="scientific">Pinctada imbricata</name>
    <name type="common">Atlantic pearl-oyster</name>
    <name type="synonym">Pinctada martensii</name>
    <dbReference type="NCBI Taxonomy" id="66713"/>
    <lineage>
        <taxon>Eukaryota</taxon>
        <taxon>Metazoa</taxon>
        <taxon>Spiralia</taxon>
        <taxon>Lophotrochozoa</taxon>
        <taxon>Mollusca</taxon>
        <taxon>Bivalvia</taxon>
        <taxon>Autobranchia</taxon>
        <taxon>Pteriomorphia</taxon>
        <taxon>Pterioida</taxon>
        <taxon>Pterioidea</taxon>
        <taxon>Pteriidae</taxon>
        <taxon>Pinctada</taxon>
    </lineage>
</organism>
<comment type="similarity">
    <text evidence="3 10">Belongs to the ALG6/ALG8 glucosyltransferase family.</text>
</comment>
<evidence type="ECO:0000256" key="2">
    <source>
        <dbReference type="ARBA" id="ARBA00004922"/>
    </source>
</evidence>
<keyword evidence="7 10" id="KW-0256">Endoplasmic reticulum</keyword>
<feature type="transmembrane region" description="Helical" evidence="10">
    <location>
        <begin position="332"/>
        <end position="352"/>
    </location>
</feature>
<gene>
    <name evidence="11" type="ORF">FSP39_023751</name>
</gene>
<keyword evidence="8 10" id="KW-1133">Transmembrane helix</keyword>
<feature type="non-terminal residue" evidence="11">
    <location>
        <position position="1"/>
    </location>
</feature>
<evidence type="ECO:0000313" key="12">
    <source>
        <dbReference type="Proteomes" id="UP001186944"/>
    </source>
</evidence>
<evidence type="ECO:0000256" key="1">
    <source>
        <dbReference type="ARBA" id="ARBA00004477"/>
    </source>
</evidence>
<evidence type="ECO:0000256" key="9">
    <source>
        <dbReference type="ARBA" id="ARBA00023136"/>
    </source>
</evidence>
<feature type="transmembrane region" description="Helical" evidence="10">
    <location>
        <begin position="136"/>
        <end position="152"/>
    </location>
</feature>
<feature type="transmembrane region" description="Helical" evidence="10">
    <location>
        <begin position="208"/>
        <end position="231"/>
    </location>
</feature>
<dbReference type="PANTHER" id="PTHR12413">
    <property type="entry name" value="DOLICHYL GLYCOSYLTRANSFERASE"/>
    <property type="match status" value="1"/>
</dbReference>